<dbReference type="RefSeq" id="WP_205144003.1">
    <property type="nucleotide sequence ID" value="NZ_JAFBDN010000016.1"/>
</dbReference>
<comment type="caution">
    <text evidence="3">The sequence shown here is derived from an EMBL/GenBank/DDBJ whole genome shotgun (WGS) entry which is preliminary data.</text>
</comment>
<dbReference type="Proteomes" id="UP001057481">
    <property type="component" value="Unassembled WGS sequence"/>
</dbReference>
<dbReference type="InterPro" id="IPR011608">
    <property type="entry name" value="PRD"/>
</dbReference>
<dbReference type="InterPro" id="IPR050661">
    <property type="entry name" value="BglG_antiterminators"/>
</dbReference>
<name>A0ABT0VJT8_9LACO</name>
<feature type="domain" description="PRD" evidence="2">
    <location>
        <begin position="64"/>
        <end position="169"/>
    </location>
</feature>
<dbReference type="Gene3D" id="1.20.58.1950">
    <property type="match status" value="1"/>
</dbReference>
<dbReference type="PANTHER" id="PTHR30185:SF15">
    <property type="entry name" value="CRYPTIC BETA-GLUCOSIDE BGL OPERON ANTITERMINATOR"/>
    <property type="match status" value="1"/>
</dbReference>
<proteinExistence type="predicted"/>
<dbReference type="NCBIfam" id="NF046042">
    <property type="entry name" value="LicT"/>
    <property type="match status" value="1"/>
</dbReference>
<dbReference type="Gene3D" id="2.30.24.10">
    <property type="entry name" value="CAT RNA-binding domain"/>
    <property type="match status" value="1"/>
</dbReference>
<dbReference type="Pfam" id="PF03123">
    <property type="entry name" value="CAT_RBD"/>
    <property type="match status" value="1"/>
</dbReference>
<dbReference type="Gene3D" id="1.10.1790.10">
    <property type="entry name" value="PRD domain"/>
    <property type="match status" value="1"/>
</dbReference>
<organism evidence="3 4">
    <name type="scientific">Periweissella beninensis</name>
    <dbReference type="NCBI Taxonomy" id="504936"/>
    <lineage>
        <taxon>Bacteria</taxon>
        <taxon>Bacillati</taxon>
        <taxon>Bacillota</taxon>
        <taxon>Bacilli</taxon>
        <taxon>Lactobacillales</taxon>
        <taxon>Lactobacillaceae</taxon>
        <taxon>Periweissella</taxon>
    </lineage>
</organism>
<dbReference type="PANTHER" id="PTHR30185">
    <property type="entry name" value="CRYPTIC BETA-GLUCOSIDE BGL OPERON ANTITERMINATOR"/>
    <property type="match status" value="1"/>
</dbReference>
<reference evidence="3" key="1">
    <citation type="submission" date="2021-04" db="EMBL/GenBank/DDBJ databases">
        <title>Taxonomic assessment of Weissella genus.</title>
        <authorList>
            <person name="Fanelli F."/>
            <person name="Chieffi D."/>
            <person name="Dell'Aquila A."/>
            <person name="Gyu-Sung C."/>
            <person name="Franz C.M.A.P."/>
            <person name="Fusco V."/>
        </authorList>
    </citation>
    <scope>NUCLEOTIDE SEQUENCE</scope>
    <source>
        <strain evidence="3">LMG 25373</strain>
    </source>
</reference>
<gene>
    <name evidence="3" type="ORF">KAK10_09315</name>
</gene>
<evidence type="ECO:0000313" key="3">
    <source>
        <dbReference type="EMBL" id="MCM2438096.1"/>
    </source>
</evidence>
<dbReference type="InterPro" id="IPR036650">
    <property type="entry name" value="CAT_RNA-bd_dom_sf"/>
</dbReference>
<evidence type="ECO:0000313" key="4">
    <source>
        <dbReference type="Proteomes" id="UP001057481"/>
    </source>
</evidence>
<evidence type="ECO:0000259" key="2">
    <source>
        <dbReference type="PROSITE" id="PS51372"/>
    </source>
</evidence>
<protein>
    <submittedName>
        <fullName evidence="3">PRD domain-containing protein</fullName>
    </submittedName>
</protein>
<dbReference type="SMART" id="SM01061">
    <property type="entry name" value="CAT_RBD"/>
    <property type="match status" value="1"/>
</dbReference>
<dbReference type="InterPro" id="IPR036634">
    <property type="entry name" value="PRD_sf"/>
</dbReference>
<dbReference type="SUPFAM" id="SSF50151">
    <property type="entry name" value="SacY-like RNA-binding domain"/>
    <property type="match status" value="1"/>
</dbReference>
<keyword evidence="4" id="KW-1185">Reference proteome</keyword>
<dbReference type="SUPFAM" id="SSF63520">
    <property type="entry name" value="PTS-regulatory domain, PRD"/>
    <property type="match status" value="2"/>
</dbReference>
<evidence type="ECO:0000256" key="1">
    <source>
        <dbReference type="ARBA" id="ARBA00022737"/>
    </source>
</evidence>
<sequence>MKIKKVFNNNVVLALQNNQEVVLIGKGLGFQKKVGQPIDEKLADKVYRPFDERWSRLFNELLNDIAPEYVEIASQIIKVAEQSLKTKFNSYMLIALSDHIHFVAQRIEENIVIKNELLWEIQRFYPEEYEVGKKALAIINRYLQIMLPDDEAGFIALKFVEKRLDNQNQQAMQMTKLISDILTMVQYQLQIKLDENGISYQRFIIHLRYFVERILQGDNVDKHDDFDEVMNEHIFKKYTQAYRCTQKIMHFIEKTLKQPVSNNEQMYLTIHIQRIITELT</sequence>
<dbReference type="InterPro" id="IPR004341">
    <property type="entry name" value="CAT_RNA-bd_dom"/>
</dbReference>
<feature type="domain" description="PRD" evidence="2">
    <location>
        <begin position="170"/>
        <end position="280"/>
    </location>
</feature>
<accession>A0ABT0VJT8</accession>
<dbReference type="Gene3D" id="1.20.890.100">
    <property type="match status" value="1"/>
</dbReference>
<keyword evidence="1" id="KW-0677">Repeat</keyword>
<dbReference type="Pfam" id="PF00874">
    <property type="entry name" value="PRD"/>
    <property type="match status" value="2"/>
</dbReference>
<dbReference type="PROSITE" id="PS51372">
    <property type="entry name" value="PRD_2"/>
    <property type="match status" value="2"/>
</dbReference>
<dbReference type="EMBL" id="JAGMVS010000076">
    <property type="protein sequence ID" value="MCM2438096.1"/>
    <property type="molecule type" value="Genomic_DNA"/>
</dbReference>